<dbReference type="Gene3D" id="3.30.300.90">
    <property type="entry name" value="BolA-like"/>
    <property type="match status" value="1"/>
</dbReference>
<dbReference type="PIRSF" id="PIRSF003113">
    <property type="entry name" value="BolA"/>
    <property type="match status" value="1"/>
</dbReference>
<dbReference type="RefSeq" id="WP_018122810.1">
    <property type="nucleotide sequence ID" value="NZ_CP115969.1"/>
</dbReference>
<dbReference type="AlphaFoldDB" id="A0A162UTS7"/>
<evidence type="ECO:0000313" key="2">
    <source>
        <dbReference type="EMBL" id="MBS7824247.1"/>
    </source>
</evidence>
<comment type="caution">
    <text evidence="2">The sequence shown here is derived from an EMBL/GenBank/DDBJ whole genome shotgun (WGS) entry which is preliminary data.</text>
</comment>
<name>A0A162UTS7_9GAMM</name>
<dbReference type="Proteomes" id="UP000680020">
    <property type="component" value="Unassembled WGS sequence"/>
</dbReference>
<organism evidence="2 3">
    <name type="scientific">Wohlfahrtiimonas chitiniclastica</name>
    <dbReference type="NCBI Taxonomy" id="400946"/>
    <lineage>
        <taxon>Bacteria</taxon>
        <taxon>Pseudomonadati</taxon>
        <taxon>Pseudomonadota</taxon>
        <taxon>Gammaproteobacteria</taxon>
        <taxon>Cardiobacteriales</taxon>
        <taxon>Ignatzschineriaceae</taxon>
        <taxon>Wohlfahrtiimonas</taxon>
    </lineage>
</organism>
<protein>
    <submittedName>
        <fullName evidence="2">BolA family transcriptional regulator</fullName>
    </submittedName>
</protein>
<evidence type="ECO:0000256" key="1">
    <source>
        <dbReference type="RuleBase" id="RU003860"/>
    </source>
</evidence>
<dbReference type="GeneID" id="58264333"/>
<dbReference type="GO" id="GO:0016226">
    <property type="term" value="P:iron-sulfur cluster assembly"/>
    <property type="evidence" value="ECO:0007669"/>
    <property type="project" value="TreeGrafter"/>
</dbReference>
<proteinExistence type="inferred from homology"/>
<dbReference type="PANTHER" id="PTHR46230">
    <property type="match status" value="1"/>
</dbReference>
<evidence type="ECO:0000313" key="3">
    <source>
        <dbReference type="Proteomes" id="UP000680020"/>
    </source>
</evidence>
<dbReference type="InterPro" id="IPR002634">
    <property type="entry name" value="BolA"/>
</dbReference>
<dbReference type="Pfam" id="PF01722">
    <property type="entry name" value="BolA"/>
    <property type="match status" value="1"/>
</dbReference>
<dbReference type="InterPro" id="IPR036065">
    <property type="entry name" value="BolA-like_sf"/>
</dbReference>
<dbReference type="EMBL" id="JAGIBU010000002">
    <property type="protein sequence ID" value="MBS7824247.1"/>
    <property type="molecule type" value="Genomic_DNA"/>
</dbReference>
<comment type="similarity">
    <text evidence="1">Belongs to the BolA/IbaG family.</text>
</comment>
<reference evidence="2" key="1">
    <citation type="submission" date="2021-03" db="EMBL/GenBank/DDBJ databases">
        <title>Identification and antibiotic profiling of Wohlfahrtiimonas chitiniclastica, an underestimated human pathogen.</title>
        <authorList>
            <person name="Kopf A."/>
            <person name="Bunk B."/>
            <person name="Coldewey S."/>
            <person name="Gunzer F."/>
            <person name="Riedel T."/>
            <person name="Schroettner P."/>
        </authorList>
    </citation>
    <scope>NUCLEOTIDE SEQUENCE</scope>
    <source>
        <strain evidence="2">DSM 100917</strain>
    </source>
</reference>
<dbReference type="PANTHER" id="PTHR46230:SF7">
    <property type="entry name" value="BOLA-LIKE PROTEIN 1"/>
    <property type="match status" value="1"/>
</dbReference>
<gene>
    <name evidence="2" type="ORF">J7561_03390</name>
</gene>
<sequence length="89" mass="9848">MNVQRVERIEALLRENLSPEFLEIEDDSHHHAGHAGAQNGAGHFSVKICSRAFIGQTPIKRHRMVYAALASMMDSDIHALSIDATVPTE</sequence>
<dbReference type="SUPFAM" id="SSF82657">
    <property type="entry name" value="BolA-like"/>
    <property type="match status" value="1"/>
</dbReference>
<accession>A0A162UTS7</accession>